<dbReference type="InterPro" id="IPR015267">
    <property type="entry name" value="PPP4R2"/>
</dbReference>
<evidence type="ECO:0000256" key="2">
    <source>
        <dbReference type="SAM" id="MobiDB-lite"/>
    </source>
</evidence>
<feature type="region of interest" description="Disordered" evidence="2">
    <location>
        <begin position="1"/>
        <end position="68"/>
    </location>
</feature>
<feature type="compositionally biased region" description="Low complexity" evidence="2">
    <location>
        <begin position="1"/>
        <end position="21"/>
    </location>
</feature>
<dbReference type="GO" id="GO:0019888">
    <property type="term" value="F:protein phosphatase regulator activity"/>
    <property type="evidence" value="ECO:0007669"/>
    <property type="project" value="InterPro"/>
</dbReference>
<feature type="compositionally biased region" description="Low complexity" evidence="2">
    <location>
        <begin position="251"/>
        <end position="272"/>
    </location>
</feature>
<evidence type="ECO:0008006" key="5">
    <source>
        <dbReference type="Google" id="ProtNLM"/>
    </source>
</evidence>
<reference evidence="3" key="1">
    <citation type="submission" date="2020-05" db="EMBL/GenBank/DDBJ databases">
        <title>WGS assembly of Panicum virgatum.</title>
        <authorList>
            <person name="Lovell J.T."/>
            <person name="Jenkins J."/>
            <person name="Shu S."/>
            <person name="Juenger T.E."/>
            <person name="Schmutz J."/>
        </authorList>
    </citation>
    <scope>NUCLEOTIDE SEQUENCE</scope>
    <source>
        <strain evidence="3">AP13</strain>
    </source>
</reference>
<feature type="compositionally biased region" description="Acidic residues" evidence="2">
    <location>
        <begin position="222"/>
        <end position="234"/>
    </location>
</feature>
<dbReference type="EMBL" id="CM029044">
    <property type="protein sequence ID" value="KAG2605879.1"/>
    <property type="molecule type" value="Genomic_DNA"/>
</dbReference>
<dbReference type="PANTHER" id="PTHR16487">
    <property type="entry name" value="PPP4R2-RELATED PROTEIN"/>
    <property type="match status" value="1"/>
</dbReference>
<dbReference type="GO" id="GO:0005634">
    <property type="term" value="C:nucleus"/>
    <property type="evidence" value="ECO:0007669"/>
    <property type="project" value="TreeGrafter"/>
</dbReference>
<protein>
    <recommendedName>
        <fullName evidence="5">Serine/threonine-protein phosphatase 4 regulatory subunit 2</fullName>
    </recommendedName>
</protein>
<sequence length="280" mass="29873">MEGAVTENAAAPVGAAAPETAVHADPRGEGGAVVEDSAAPTVAIEATSDADQINEDATPEDGRHGETVTNVDISPEEMRSIIEVIAETGKFWHDWDFLKSLLSLQLKQVLDEYSEAQMASQDDVQQQRSFSGETYSELVSRLSHALWRFEEGPPFTLQRLCENLLVTSTIAKSTDPYPAAHGPPSSDCTQITENSGPVDEEPESTPEHTTAVPNGTEHLAGDGDEEMADTEAEEVSGSRDVEMQLDNPDQVENVSSNANPAAAADTEAVNVSEPLSEPQS</sequence>
<dbReference type="PANTHER" id="PTHR16487:SF0">
    <property type="entry name" value="PROTEIN PHOSPHATASE 4 REGULATORY SUBUNIT 2-RELATED"/>
    <property type="match status" value="1"/>
</dbReference>
<feature type="compositionally biased region" description="Polar residues" evidence="2">
    <location>
        <begin position="186"/>
        <end position="195"/>
    </location>
</feature>
<organism evidence="3 4">
    <name type="scientific">Panicum virgatum</name>
    <name type="common">Blackwell switchgrass</name>
    <dbReference type="NCBI Taxonomy" id="38727"/>
    <lineage>
        <taxon>Eukaryota</taxon>
        <taxon>Viridiplantae</taxon>
        <taxon>Streptophyta</taxon>
        <taxon>Embryophyta</taxon>
        <taxon>Tracheophyta</taxon>
        <taxon>Spermatophyta</taxon>
        <taxon>Magnoliopsida</taxon>
        <taxon>Liliopsida</taxon>
        <taxon>Poales</taxon>
        <taxon>Poaceae</taxon>
        <taxon>PACMAD clade</taxon>
        <taxon>Panicoideae</taxon>
        <taxon>Panicodae</taxon>
        <taxon>Paniceae</taxon>
        <taxon>Panicinae</taxon>
        <taxon>Panicum</taxon>
        <taxon>Panicum sect. Hiantes</taxon>
    </lineage>
</organism>
<feature type="region of interest" description="Disordered" evidence="2">
    <location>
        <begin position="175"/>
        <end position="280"/>
    </location>
</feature>
<evidence type="ECO:0000313" key="3">
    <source>
        <dbReference type="EMBL" id="KAG2605879.1"/>
    </source>
</evidence>
<name>A0A8T0TCT7_PANVG</name>
<comment type="caution">
    <text evidence="3">The sequence shown here is derived from an EMBL/GenBank/DDBJ whole genome shotgun (WGS) entry which is preliminary data.</text>
</comment>
<accession>A0A8T0TCT7</accession>
<comment type="similarity">
    <text evidence="1">Belongs to the PPP4R2 family.</text>
</comment>
<keyword evidence="4" id="KW-1185">Reference proteome</keyword>
<evidence type="ECO:0000313" key="4">
    <source>
        <dbReference type="Proteomes" id="UP000823388"/>
    </source>
</evidence>
<dbReference type="GO" id="GO:0005737">
    <property type="term" value="C:cytoplasm"/>
    <property type="evidence" value="ECO:0007669"/>
    <property type="project" value="TreeGrafter"/>
</dbReference>
<proteinExistence type="inferred from homology"/>
<evidence type="ECO:0000256" key="1">
    <source>
        <dbReference type="ARBA" id="ARBA00009207"/>
    </source>
</evidence>
<gene>
    <name evidence="3" type="ORF">PVAP13_4NG154500</name>
</gene>
<dbReference type="GO" id="GO:0030289">
    <property type="term" value="C:protein phosphatase 4 complex"/>
    <property type="evidence" value="ECO:0007669"/>
    <property type="project" value="InterPro"/>
</dbReference>
<dbReference type="Proteomes" id="UP000823388">
    <property type="component" value="Chromosome 4N"/>
</dbReference>
<dbReference type="AlphaFoldDB" id="A0A8T0TCT7"/>